<keyword evidence="4" id="KW-1185">Reference proteome</keyword>
<dbReference type="Proteomes" id="UP000220914">
    <property type="component" value="Unassembled WGS sequence"/>
</dbReference>
<feature type="chain" id="PRO_5013060669" description="ABC transporter substrate-binding protein" evidence="2">
    <location>
        <begin position="34"/>
        <end position="352"/>
    </location>
</feature>
<feature type="signal peptide" evidence="2">
    <location>
        <begin position="1"/>
        <end position="33"/>
    </location>
</feature>
<dbReference type="Gene3D" id="3.40.190.10">
    <property type="entry name" value="Periplasmic binding protein-like II"/>
    <property type="match status" value="2"/>
</dbReference>
<dbReference type="InterPro" id="IPR006059">
    <property type="entry name" value="SBP"/>
</dbReference>
<dbReference type="Pfam" id="PF13416">
    <property type="entry name" value="SBP_bac_8"/>
    <property type="match status" value="1"/>
</dbReference>
<dbReference type="PANTHER" id="PTHR30006">
    <property type="entry name" value="THIAMINE-BINDING PERIPLASMIC PROTEIN-RELATED"/>
    <property type="match status" value="1"/>
</dbReference>
<evidence type="ECO:0000256" key="1">
    <source>
        <dbReference type="ARBA" id="ARBA00022729"/>
    </source>
</evidence>
<evidence type="ECO:0000256" key="2">
    <source>
        <dbReference type="SAM" id="SignalP"/>
    </source>
</evidence>
<comment type="caution">
    <text evidence="3">The sequence shown here is derived from an EMBL/GenBank/DDBJ whole genome shotgun (WGS) entry which is preliminary data.</text>
</comment>
<dbReference type="PROSITE" id="PS51257">
    <property type="entry name" value="PROKAR_LIPOPROTEIN"/>
    <property type="match status" value="1"/>
</dbReference>
<reference evidence="3 4" key="1">
    <citation type="submission" date="2017-10" db="EMBL/GenBank/DDBJ databases">
        <title>The new phylogeny of genus Mycobacterium.</title>
        <authorList>
            <person name="Tortoli E."/>
            <person name="Trovato A."/>
            <person name="Cirillo D.M."/>
        </authorList>
    </citation>
    <scope>NUCLEOTIDE SEQUENCE [LARGE SCALE GENOMIC DNA]</scope>
    <source>
        <strain evidence="3 4">CCUG37673</strain>
    </source>
</reference>
<evidence type="ECO:0000313" key="3">
    <source>
        <dbReference type="EMBL" id="PEG41686.1"/>
    </source>
</evidence>
<evidence type="ECO:0008006" key="5">
    <source>
        <dbReference type="Google" id="ProtNLM"/>
    </source>
</evidence>
<protein>
    <recommendedName>
        <fullName evidence="5">ABC transporter substrate-binding protein</fullName>
    </recommendedName>
</protein>
<organism evidence="3 4">
    <name type="scientific">Mycolicibacterium agri</name>
    <name type="common">Mycobacterium agri</name>
    <dbReference type="NCBI Taxonomy" id="36811"/>
    <lineage>
        <taxon>Bacteria</taxon>
        <taxon>Bacillati</taxon>
        <taxon>Actinomycetota</taxon>
        <taxon>Actinomycetes</taxon>
        <taxon>Mycobacteriales</taxon>
        <taxon>Mycobacteriaceae</taxon>
        <taxon>Mycolicibacterium</taxon>
    </lineage>
</organism>
<keyword evidence="1 2" id="KW-0732">Signal</keyword>
<sequence length="352" mass="37667">MVSRLSRIPAIAAILLPSLLVLSACSSSQQVDAAGAAQSYDKTTKEACDAGAAEGELNYWSATDPGDFAKEIAPFQKAYPEIKVNFTSIRPTDATQKIITEIQAGHQLDVDATSTDLPSAQPLFDRGAVVSVDWSKLDIPENLQLDYNGVKIYRTLRDFIGIGYNPDQTPAAEVPSAWDELVDPKFSGQIIVDPRGVYLTGLAVAWGEDKTLNWVKDLKETSKPIVLQGATDSIQKVVSGEAKITTSATTSAINAVKQTGAPIEITYLDVVPSQDKYGVILSGAQHPNAAACFLSWFGGPEGQAQQLAVEYKGNSDKPANLPPNVQLSVADRPDQQEIFTSVGAEISEVLSK</sequence>
<evidence type="ECO:0000313" key="4">
    <source>
        <dbReference type="Proteomes" id="UP000220914"/>
    </source>
</evidence>
<accession>A0A2A7NCY3</accession>
<dbReference type="EMBL" id="PDCP01000005">
    <property type="protein sequence ID" value="PEG41686.1"/>
    <property type="molecule type" value="Genomic_DNA"/>
</dbReference>
<dbReference type="PANTHER" id="PTHR30006:SF24">
    <property type="entry name" value="SLL0237 PROTEIN"/>
    <property type="match status" value="1"/>
</dbReference>
<gene>
    <name evidence="3" type="ORF">CQY20_04325</name>
</gene>
<proteinExistence type="predicted"/>
<name>A0A2A7NCY3_MYCAG</name>
<dbReference type="OrthoDB" id="366726at2"/>
<dbReference type="SUPFAM" id="SSF53850">
    <property type="entry name" value="Periplasmic binding protein-like II"/>
    <property type="match status" value="1"/>
</dbReference>
<dbReference type="AlphaFoldDB" id="A0A2A7NCY3"/>